<protein>
    <submittedName>
        <fullName evidence="3">Dihydroorotase</fullName>
    </submittedName>
</protein>
<dbReference type="OrthoDB" id="9775759at2"/>
<keyword evidence="4" id="KW-1185">Reference proteome</keyword>
<dbReference type="SUPFAM" id="SSF51338">
    <property type="entry name" value="Composite domain of metallo-dependent hydrolases"/>
    <property type="match status" value="1"/>
</dbReference>
<dbReference type="InterPro" id="IPR032466">
    <property type="entry name" value="Metal_Hydrolase"/>
</dbReference>
<dbReference type="InterPro" id="IPR004722">
    <property type="entry name" value="DHOase"/>
</dbReference>
<dbReference type="InterPro" id="IPR011059">
    <property type="entry name" value="Metal-dep_hydrolase_composite"/>
</dbReference>
<reference evidence="3 4" key="1">
    <citation type="submission" date="2014-04" db="EMBL/GenBank/DDBJ databases">
        <title>A comprehensive comparison of genomes of Erythrobacter spp. Strains.</title>
        <authorList>
            <person name="Zheng Q."/>
        </authorList>
    </citation>
    <scope>NUCLEOTIDE SEQUENCE [LARGE SCALE GENOMIC DNA]</scope>
    <source>
        <strain evidence="3 4">DSM 8509</strain>
    </source>
</reference>
<keyword evidence="1" id="KW-0665">Pyrimidine biosynthesis</keyword>
<sequence>MKQVRPITIIGGRMVTPEGVAEGSLRLVDGLIEALGPEVRAKEGDEIIEARGRLVVPGLVDFGVFAVDKPAFHFGGITRAALMPDQSPPLDYPSRVGHIAKSGKPDLWVHPLAAATRSLEGRELAEIALMKEAGARGVATGRRWIGDSGVMLRLLQYAAMLDLVVVSHAEDAGLAGEAAATAGEIATRLGLPAALAEAEALAIARDVALAEMAGARLHVRQVTTARGLDLVREAKRRGVAVTCGISPAHFMLSDLATADFRTFTRLSPPLRSEADRQAARVAIGEGVVDVITSSHDPCGPEDKRLPFADAAPGMAGAETLLAMTLNLVRDGVIDTARAFELLAANPARLLGVPAGRLEPSLEADIALVDPDAPWVIDRRRMEATADNTPFDRQGAEGRVRMLLKGGVRVGGDTQ</sequence>
<proteinExistence type="predicted"/>
<dbReference type="InterPro" id="IPR050138">
    <property type="entry name" value="DHOase/Allantoinase_Hydrolase"/>
</dbReference>
<dbReference type="GO" id="GO:0046872">
    <property type="term" value="F:metal ion binding"/>
    <property type="evidence" value="ECO:0007669"/>
    <property type="project" value="InterPro"/>
</dbReference>
<evidence type="ECO:0000313" key="4">
    <source>
        <dbReference type="Proteomes" id="UP000027866"/>
    </source>
</evidence>
<dbReference type="InterPro" id="IPR024403">
    <property type="entry name" value="DHOase_cat"/>
</dbReference>
<dbReference type="EMBL" id="JMIX01000006">
    <property type="protein sequence ID" value="KEO93279.1"/>
    <property type="molecule type" value="Genomic_DNA"/>
</dbReference>
<dbReference type="SUPFAM" id="SSF51556">
    <property type="entry name" value="Metallo-dependent hydrolases"/>
    <property type="match status" value="1"/>
</dbReference>
<dbReference type="PANTHER" id="PTHR43668">
    <property type="entry name" value="ALLANTOINASE"/>
    <property type="match status" value="1"/>
</dbReference>
<dbReference type="CDD" id="cd01317">
    <property type="entry name" value="DHOase_IIa"/>
    <property type="match status" value="1"/>
</dbReference>
<name>A0A074MIF1_9SPHN</name>
<dbReference type="GO" id="GO:0005737">
    <property type="term" value="C:cytoplasm"/>
    <property type="evidence" value="ECO:0007669"/>
    <property type="project" value="TreeGrafter"/>
</dbReference>
<dbReference type="Proteomes" id="UP000027866">
    <property type="component" value="Unassembled WGS sequence"/>
</dbReference>
<organism evidence="3 4">
    <name type="scientific">Erythrobacter litoralis</name>
    <dbReference type="NCBI Taxonomy" id="39960"/>
    <lineage>
        <taxon>Bacteria</taxon>
        <taxon>Pseudomonadati</taxon>
        <taxon>Pseudomonadota</taxon>
        <taxon>Alphaproteobacteria</taxon>
        <taxon>Sphingomonadales</taxon>
        <taxon>Erythrobacteraceae</taxon>
        <taxon>Erythrobacter/Porphyrobacter group</taxon>
        <taxon>Erythrobacter</taxon>
    </lineage>
</organism>
<evidence type="ECO:0000256" key="1">
    <source>
        <dbReference type="ARBA" id="ARBA00022975"/>
    </source>
</evidence>
<gene>
    <name evidence="3" type="ORF">EH32_11185</name>
</gene>
<accession>A0A074MIF1</accession>
<dbReference type="Pfam" id="PF12890">
    <property type="entry name" value="DHOase"/>
    <property type="match status" value="1"/>
</dbReference>
<dbReference type="AlphaFoldDB" id="A0A074MIF1"/>
<dbReference type="RefSeq" id="WP_034903244.1">
    <property type="nucleotide sequence ID" value="NZ_CP017057.1"/>
</dbReference>
<dbReference type="Gene3D" id="3.20.20.140">
    <property type="entry name" value="Metal-dependent hydrolases"/>
    <property type="match status" value="1"/>
</dbReference>
<evidence type="ECO:0000313" key="3">
    <source>
        <dbReference type="EMBL" id="KEO93279.1"/>
    </source>
</evidence>
<comment type="caution">
    <text evidence="3">The sequence shown here is derived from an EMBL/GenBank/DDBJ whole genome shotgun (WGS) entry which is preliminary data.</text>
</comment>
<evidence type="ECO:0000259" key="2">
    <source>
        <dbReference type="Pfam" id="PF12890"/>
    </source>
</evidence>
<dbReference type="GO" id="GO:0004038">
    <property type="term" value="F:allantoinase activity"/>
    <property type="evidence" value="ECO:0007669"/>
    <property type="project" value="TreeGrafter"/>
</dbReference>
<feature type="domain" description="Dihydroorotase catalytic" evidence="2">
    <location>
        <begin position="107"/>
        <end position="224"/>
    </location>
</feature>
<dbReference type="GO" id="GO:0006145">
    <property type="term" value="P:purine nucleobase catabolic process"/>
    <property type="evidence" value="ECO:0007669"/>
    <property type="project" value="TreeGrafter"/>
</dbReference>
<dbReference type="GO" id="GO:0004151">
    <property type="term" value="F:dihydroorotase activity"/>
    <property type="evidence" value="ECO:0007669"/>
    <property type="project" value="InterPro"/>
</dbReference>
<dbReference type="GO" id="GO:0006221">
    <property type="term" value="P:pyrimidine nucleotide biosynthetic process"/>
    <property type="evidence" value="ECO:0007669"/>
    <property type="project" value="UniProtKB-KW"/>
</dbReference>
<dbReference type="PANTHER" id="PTHR43668:SF2">
    <property type="entry name" value="ALLANTOINASE"/>
    <property type="match status" value="1"/>
</dbReference>